<evidence type="ECO:0000256" key="1">
    <source>
        <dbReference type="SAM" id="MobiDB-lite"/>
    </source>
</evidence>
<name>A0A843WXD3_COLES</name>
<accession>A0A843WXD3</accession>
<protein>
    <submittedName>
        <fullName evidence="2">Uncharacterized protein</fullName>
    </submittedName>
</protein>
<keyword evidence="3" id="KW-1185">Reference proteome</keyword>
<organism evidence="2 3">
    <name type="scientific">Colocasia esculenta</name>
    <name type="common">Wild taro</name>
    <name type="synonym">Arum esculentum</name>
    <dbReference type="NCBI Taxonomy" id="4460"/>
    <lineage>
        <taxon>Eukaryota</taxon>
        <taxon>Viridiplantae</taxon>
        <taxon>Streptophyta</taxon>
        <taxon>Embryophyta</taxon>
        <taxon>Tracheophyta</taxon>
        <taxon>Spermatophyta</taxon>
        <taxon>Magnoliopsida</taxon>
        <taxon>Liliopsida</taxon>
        <taxon>Araceae</taxon>
        <taxon>Aroideae</taxon>
        <taxon>Colocasieae</taxon>
        <taxon>Colocasia</taxon>
    </lineage>
</organism>
<comment type="caution">
    <text evidence="2">The sequence shown here is derived from an EMBL/GenBank/DDBJ whole genome shotgun (WGS) entry which is preliminary data.</text>
</comment>
<feature type="compositionally biased region" description="Low complexity" evidence="1">
    <location>
        <begin position="33"/>
        <end position="42"/>
    </location>
</feature>
<dbReference type="Proteomes" id="UP000652761">
    <property type="component" value="Unassembled WGS sequence"/>
</dbReference>
<sequence>MFEQLPNPSDSATAFAKAQPHQRRALLPPPVPRTTLVQPPHSQPLVRLPPLALLAVRHRLALAHCLEANGRILTNFEVLQYLRSMGETVDPMGCLDQP</sequence>
<reference evidence="2" key="1">
    <citation type="submission" date="2017-07" db="EMBL/GenBank/DDBJ databases">
        <title>Taro Niue Genome Assembly and Annotation.</title>
        <authorList>
            <person name="Atibalentja N."/>
            <person name="Keating K."/>
            <person name="Fields C.J."/>
        </authorList>
    </citation>
    <scope>NUCLEOTIDE SEQUENCE</scope>
    <source>
        <strain evidence="2">Niue_2</strain>
        <tissue evidence="2">Leaf</tissue>
    </source>
</reference>
<feature type="compositionally biased region" description="Polar residues" evidence="1">
    <location>
        <begin position="1"/>
        <end position="12"/>
    </location>
</feature>
<dbReference type="EMBL" id="NMUH01006413">
    <property type="protein sequence ID" value="MQM15212.1"/>
    <property type="molecule type" value="Genomic_DNA"/>
</dbReference>
<proteinExistence type="predicted"/>
<evidence type="ECO:0000313" key="3">
    <source>
        <dbReference type="Proteomes" id="UP000652761"/>
    </source>
</evidence>
<evidence type="ECO:0000313" key="2">
    <source>
        <dbReference type="EMBL" id="MQM15212.1"/>
    </source>
</evidence>
<feature type="region of interest" description="Disordered" evidence="1">
    <location>
        <begin position="1"/>
        <end position="42"/>
    </location>
</feature>
<dbReference type="AlphaFoldDB" id="A0A843WXD3"/>
<gene>
    <name evidence="2" type="ORF">Taro_048154</name>
</gene>